<keyword evidence="4" id="KW-1185">Reference proteome</keyword>
<evidence type="ECO:0000256" key="1">
    <source>
        <dbReference type="SAM" id="MobiDB-lite"/>
    </source>
</evidence>
<gene>
    <name evidence="3" type="ORF">EYC80_006411</name>
</gene>
<dbReference type="PROSITE" id="PS50053">
    <property type="entry name" value="UBIQUITIN_2"/>
    <property type="match status" value="1"/>
</dbReference>
<dbReference type="AlphaFoldDB" id="A0A5N6JUJ1"/>
<dbReference type="Proteomes" id="UP000326757">
    <property type="component" value="Unassembled WGS sequence"/>
</dbReference>
<comment type="caution">
    <text evidence="3">The sequence shown here is derived from an EMBL/GenBank/DDBJ whole genome shotgun (WGS) entry which is preliminary data.</text>
</comment>
<dbReference type="OrthoDB" id="442921at2759"/>
<dbReference type="InterPro" id="IPR022617">
    <property type="entry name" value="Rad60/SUMO-like_dom"/>
</dbReference>
<evidence type="ECO:0000259" key="2">
    <source>
        <dbReference type="PROSITE" id="PS50053"/>
    </source>
</evidence>
<feature type="compositionally biased region" description="Polar residues" evidence="1">
    <location>
        <begin position="20"/>
        <end position="29"/>
    </location>
</feature>
<dbReference type="Gene3D" id="3.10.20.90">
    <property type="entry name" value="Phosphatidylinositol 3-kinase Catalytic Subunit, Chain A, domain 1"/>
    <property type="match status" value="1"/>
</dbReference>
<sequence>MRSFTCAITYIFSTNKRANDQSIKMSSPTRDPVTPTREKKPESRTGSGTGAEAEKAKTISITVADQAGTELTFKIKRVRPLSKLIEAYCQHKEMNDSTIMRFFYDGIRIQDGDTAEDLKMDDEGRIDVHLFQDGGGAYE</sequence>
<dbReference type="SUPFAM" id="SSF54236">
    <property type="entry name" value="Ubiquitin-like"/>
    <property type="match status" value="1"/>
</dbReference>
<dbReference type="Pfam" id="PF11976">
    <property type="entry name" value="Rad60-SLD"/>
    <property type="match status" value="1"/>
</dbReference>
<accession>A0A5N6JUJ1</accession>
<reference evidence="3 4" key="1">
    <citation type="submission" date="2019-06" db="EMBL/GenBank/DDBJ databases">
        <title>Genome Sequence of the Brown Rot Fungal Pathogen Monilinia laxa.</title>
        <authorList>
            <person name="De Miccolis Angelini R.M."/>
            <person name="Landi L."/>
            <person name="Abate D."/>
            <person name="Pollastro S."/>
            <person name="Romanazzi G."/>
            <person name="Faretra F."/>
        </authorList>
    </citation>
    <scope>NUCLEOTIDE SEQUENCE [LARGE SCALE GENOMIC DNA]</scope>
    <source>
        <strain evidence="3 4">Mlax316</strain>
    </source>
</reference>
<feature type="region of interest" description="Disordered" evidence="1">
    <location>
        <begin position="20"/>
        <end position="55"/>
    </location>
</feature>
<dbReference type="InterPro" id="IPR029071">
    <property type="entry name" value="Ubiquitin-like_domsf"/>
</dbReference>
<feature type="domain" description="Ubiquitin-like" evidence="2">
    <location>
        <begin position="59"/>
        <end position="135"/>
    </location>
</feature>
<dbReference type="EMBL" id="VIGI01000014">
    <property type="protein sequence ID" value="KAB8291611.1"/>
    <property type="molecule type" value="Genomic_DNA"/>
</dbReference>
<organism evidence="3 4">
    <name type="scientific">Monilinia laxa</name>
    <name type="common">Brown rot fungus</name>
    <name type="synonym">Sclerotinia laxa</name>
    <dbReference type="NCBI Taxonomy" id="61186"/>
    <lineage>
        <taxon>Eukaryota</taxon>
        <taxon>Fungi</taxon>
        <taxon>Dikarya</taxon>
        <taxon>Ascomycota</taxon>
        <taxon>Pezizomycotina</taxon>
        <taxon>Leotiomycetes</taxon>
        <taxon>Helotiales</taxon>
        <taxon>Sclerotiniaceae</taxon>
        <taxon>Monilinia</taxon>
    </lineage>
</organism>
<dbReference type="PANTHER" id="PTHR10562">
    <property type="entry name" value="SMALL UBIQUITIN-RELATED MODIFIER"/>
    <property type="match status" value="1"/>
</dbReference>
<dbReference type="InterPro" id="IPR000626">
    <property type="entry name" value="Ubiquitin-like_dom"/>
</dbReference>
<proteinExistence type="predicted"/>
<name>A0A5N6JUJ1_MONLA</name>
<evidence type="ECO:0000313" key="3">
    <source>
        <dbReference type="EMBL" id="KAB8291611.1"/>
    </source>
</evidence>
<protein>
    <recommendedName>
        <fullName evidence="2">Ubiquitin-like domain-containing protein</fullName>
    </recommendedName>
</protein>
<dbReference type="SMART" id="SM00213">
    <property type="entry name" value="UBQ"/>
    <property type="match status" value="1"/>
</dbReference>
<evidence type="ECO:0000313" key="4">
    <source>
        <dbReference type="Proteomes" id="UP000326757"/>
    </source>
</evidence>